<evidence type="ECO:0000313" key="3">
    <source>
        <dbReference type="Proteomes" id="UP001431902"/>
    </source>
</evidence>
<protein>
    <submittedName>
        <fullName evidence="2">Uncharacterized protein</fullName>
    </submittedName>
</protein>
<keyword evidence="1" id="KW-0472">Membrane</keyword>
<gene>
    <name evidence="2" type="ORF">QLQ16_00020</name>
</gene>
<keyword evidence="3" id="KW-1185">Reference proteome</keyword>
<organism evidence="2 3">
    <name type="scientific">Limnohabitans lacus</name>
    <dbReference type="NCBI Taxonomy" id="3045173"/>
    <lineage>
        <taxon>Bacteria</taxon>
        <taxon>Pseudomonadati</taxon>
        <taxon>Pseudomonadota</taxon>
        <taxon>Betaproteobacteria</taxon>
        <taxon>Burkholderiales</taxon>
        <taxon>Comamonadaceae</taxon>
        <taxon>Limnohabitans</taxon>
    </lineage>
</organism>
<keyword evidence="1" id="KW-0812">Transmembrane</keyword>
<dbReference type="Gene3D" id="3.30.300.250">
    <property type="match status" value="1"/>
</dbReference>
<sequence length="172" mass="19696">MNSSHSSQGIGLIFMKKHFTAVAILLAITSCLLFFKYKEEKTEFKSTTVTLSLKDYLLNSFLAELPDINKKLPYVIDDKTILLNVEYKDEKIIHLYELKKYQKNKFSEEKILQKMALVLKEQACFDPIRKNMLAAGIDFLNVYRDSAGQLAFKISINQSDCNDIHSASRVSS</sequence>
<keyword evidence="1" id="KW-1133">Transmembrane helix</keyword>
<reference evidence="2" key="1">
    <citation type="submission" date="2023-05" db="EMBL/GenBank/DDBJ databases">
        <title>Limnohabitans sp. strain HM2-2 Genome sequencing and assembly.</title>
        <authorList>
            <person name="Jung Y."/>
        </authorList>
    </citation>
    <scope>NUCLEOTIDE SEQUENCE</scope>
    <source>
        <strain evidence="2">HM2-2</strain>
    </source>
</reference>
<evidence type="ECO:0000256" key="1">
    <source>
        <dbReference type="SAM" id="Phobius"/>
    </source>
</evidence>
<dbReference type="EMBL" id="JASGBH010000001">
    <property type="protein sequence ID" value="MDI9232219.1"/>
    <property type="molecule type" value="Genomic_DNA"/>
</dbReference>
<dbReference type="Proteomes" id="UP001431902">
    <property type="component" value="Unassembled WGS sequence"/>
</dbReference>
<dbReference type="RefSeq" id="WP_283222645.1">
    <property type="nucleotide sequence ID" value="NZ_JASGBH010000001.1"/>
</dbReference>
<feature type="transmembrane region" description="Helical" evidence="1">
    <location>
        <begin position="18"/>
        <end position="35"/>
    </location>
</feature>
<name>A0ABT6X2D0_9BURK</name>
<proteinExistence type="predicted"/>
<comment type="caution">
    <text evidence="2">The sequence shown here is derived from an EMBL/GenBank/DDBJ whole genome shotgun (WGS) entry which is preliminary data.</text>
</comment>
<accession>A0ABT6X2D0</accession>
<evidence type="ECO:0000313" key="2">
    <source>
        <dbReference type="EMBL" id="MDI9232219.1"/>
    </source>
</evidence>